<gene>
    <name evidence="1" type="ORF">CCR75_002340</name>
</gene>
<keyword evidence="2" id="KW-1185">Reference proteome</keyword>
<dbReference type="RefSeq" id="XP_067819339.1">
    <property type="nucleotide sequence ID" value="XM_067960437.1"/>
</dbReference>
<protein>
    <recommendedName>
        <fullName evidence="3">Polyprotein</fullName>
    </recommendedName>
</protein>
<evidence type="ECO:0000313" key="1">
    <source>
        <dbReference type="EMBL" id="TDH69840.1"/>
    </source>
</evidence>
<dbReference type="Proteomes" id="UP000294530">
    <property type="component" value="Unassembled WGS sequence"/>
</dbReference>
<name>A0A976IFS1_BRELC</name>
<comment type="caution">
    <text evidence="1">The sequence shown here is derived from an EMBL/GenBank/DDBJ whole genome shotgun (WGS) entry which is preliminary data.</text>
</comment>
<dbReference type="GeneID" id="94346108"/>
<evidence type="ECO:0000313" key="2">
    <source>
        <dbReference type="Proteomes" id="UP000294530"/>
    </source>
</evidence>
<dbReference type="EMBL" id="SHOA02000007">
    <property type="protein sequence ID" value="TDH69840.1"/>
    <property type="molecule type" value="Genomic_DNA"/>
</dbReference>
<dbReference type="AlphaFoldDB" id="A0A976IFS1"/>
<reference evidence="1 2" key="1">
    <citation type="journal article" date="2021" name="Genome Biol.">
        <title>AFLAP: assembly-free linkage analysis pipeline using k-mers from genome sequencing data.</title>
        <authorList>
            <person name="Fletcher K."/>
            <person name="Zhang L."/>
            <person name="Gil J."/>
            <person name="Han R."/>
            <person name="Cavanaugh K."/>
            <person name="Michelmore R."/>
        </authorList>
    </citation>
    <scope>NUCLEOTIDE SEQUENCE [LARGE SCALE GENOMIC DNA]</scope>
    <source>
        <strain evidence="1 2">SF5</strain>
    </source>
</reference>
<accession>A0A976IFS1</accession>
<organism evidence="1 2">
    <name type="scientific">Bremia lactucae</name>
    <name type="common">Lettuce downy mildew</name>
    <dbReference type="NCBI Taxonomy" id="4779"/>
    <lineage>
        <taxon>Eukaryota</taxon>
        <taxon>Sar</taxon>
        <taxon>Stramenopiles</taxon>
        <taxon>Oomycota</taxon>
        <taxon>Peronosporomycetes</taxon>
        <taxon>Peronosporales</taxon>
        <taxon>Peronosporaceae</taxon>
        <taxon>Bremia</taxon>
    </lineage>
</organism>
<proteinExistence type="predicted"/>
<sequence length="124" mass="13952">MKALATITKSVSINYQAMIRDKTSARGACDVLENFFNRELVTTLAAADDPLDDRKQLIILLGSLPREYHATVKIIKNIAEVTMLQAAEMRKREYAEGRNEVIEVPFNLPQQRNKSAKSQFKIAG</sequence>
<dbReference type="OrthoDB" id="92642at2759"/>
<evidence type="ECO:0008006" key="3">
    <source>
        <dbReference type="Google" id="ProtNLM"/>
    </source>
</evidence>
<dbReference type="KEGG" id="blac:94346108"/>